<dbReference type="CDD" id="cd18544">
    <property type="entry name" value="ABC_6TM_TmrA_like"/>
    <property type="match status" value="1"/>
</dbReference>
<dbReference type="InterPro" id="IPR039421">
    <property type="entry name" value="Type_1_exporter"/>
</dbReference>
<dbReference type="PANTHER" id="PTHR43394:SF1">
    <property type="entry name" value="ATP-BINDING CASSETTE SUB-FAMILY B MEMBER 10, MITOCHONDRIAL"/>
    <property type="match status" value="1"/>
</dbReference>
<keyword evidence="3" id="KW-1003">Cell membrane</keyword>
<sequence>MHFHLPVGEEEIEKSKFDIKILKFIFPYFKKHLPLFFLVNILLLLGTGIMVISPILLKRIIDVNIPNKDFRGLLFTVLIYGVLAAVSYFINFTQRVQITKLGEKIASQIKRDIFSHLLFSPITFFDKTPVGKIITRNESDVESLKMLFTSTAVTLFQDLVFLIGISVVMIIVSPLLYLILFILFPLFFIAFYLFSQKIRPIYLAIRRKVSEINNLISETMQGLFIIQVFRREDYFKNKMDSFGKEKFDLEVKGMGYWYRLWFFVDFGEVLAITLVLFFGSLLALKGKTTIGTLVLFFSYIIRLFQPLRGLSDLLNVFQRAIAAGERIFTLKKMEREEEVYLKEMPKKLEKSIRFVNVNFSYVADVPVLHNINFEIKKGEKVALVGETGSGKTTIISLLLGFYQPTNGEIFIDDLPYSQIPKSWIRKLISYVPQEIILFPGSVLDNLRLFNEEIDEEKVIEATKRVKIYERIKEFPEGFNTNILERGINLSLGERQLLSFARAMVFEPEIIILDEATSSVDPYTELLIQEGLFELWKGKTAIVIAHRLSTVKKVERIIVIHKGRIVEEGNHEELLKKEGYYYKLYQLQYV</sequence>
<dbReference type="Pfam" id="PF00005">
    <property type="entry name" value="ABC_tran"/>
    <property type="match status" value="1"/>
</dbReference>
<dbReference type="InterPro" id="IPR027417">
    <property type="entry name" value="P-loop_NTPase"/>
</dbReference>
<evidence type="ECO:0000256" key="9">
    <source>
        <dbReference type="SAM" id="Phobius"/>
    </source>
</evidence>
<evidence type="ECO:0000259" key="11">
    <source>
        <dbReference type="PROSITE" id="PS50929"/>
    </source>
</evidence>
<feature type="domain" description="ABC transporter" evidence="10">
    <location>
        <begin position="352"/>
        <end position="586"/>
    </location>
</feature>
<dbReference type="InterPro" id="IPR003593">
    <property type="entry name" value="AAA+_ATPase"/>
</dbReference>
<keyword evidence="8 9" id="KW-0472">Membrane</keyword>
<dbReference type="PROSITE" id="PS50929">
    <property type="entry name" value="ABC_TM1F"/>
    <property type="match status" value="1"/>
</dbReference>
<dbReference type="InterPro" id="IPR017871">
    <property type="entry name" value="ABC_transporter-like_CS"/>
</dbReference>
<keyword evidence="4 9" id="KW-0812">Transmembrane</keyword>
<dbReference type="Gene3D" id="1.20.1560.10">
    <property type="entry name" value="ABC transporter type 1, transmembrane domain"/>
    <property type="match status" value="1"/>
</dbReference>
<dbReference type="InterPro" id="IPR011527">
    <property type="entry name" value="ABC1_TM_dom"/>
</dbReference>
<evidence type="ECO:0000256" key="4">
    <source>
        <dbReference type="ARBA" id="ARBA00022692"/>
    </source>
</evidence>
<dbReference type="GO" id="GO:0015421">
    <property type="term" value="F:ABC-type oligopeptide transporter activity"/>
    <property type="evidence" value="ECO:0007669"/>
    <property type="project" value="TreeGrafter"/>
</dbReference>
<feature type="transmembrane region" description="Helical" evidence="9">
    <location>
        <begin position="72"/>
        <end position="90"/>
    </location>
</feature>
<gene>
    <name evidence="12" type="ORF">ENT60_01775</name>
</gene>
<feature type="transmembrane region" description="Helical" evidence="9">
    <location>
        <begin position="288"/>
        <end position="304"/>
    </location>
</feature>
<dbReference type="InterPro" id="IPR036640">
    <property type="entry name" value="ABC1_TM_sf"/>
</dbReference>
<dbReference type="PROSITE" id="PS00211">
    <property type="entry name" value="ABC_TRANSPORTER_1"/>
    <property type="match status" value="1"/>
</dbReference>
<evidence type="ECO:0000259" key="10">
    <source>
        <dbReference type="PROSITE" id="PS50893"/>
    </source>
</evidence>
<feature type="domain" description="ABC transmembrane type-1" evidence="11">
    <location>
        <begin position="37"/>
        <end position="319"/>
    </location>
</feature>
<dbReference type="CDD" id="cd03254">
    <property type="entry name" value="ABCC_Glucan_exporter_like"/>
    <property type="match status" value="1"/>
</dbReference>
<feature type="transmembrane region" description="Helical" evidence="9">
    <location>
        <begin position="175"/>
        <end position="194"/>
    </location>
</feature>
<protein>
    <submittedName>
        <fullName evidence="12">ABC transporter ATP-binding protein</fullName>
    </submittedName>
</protein>
<evidence type="ECO:0000256" key="3">
    <source>
        <dbReference type="ARBA" id="ARBA00022475"/>
    </source>
</evidence>
<dbReference type="PANTHER" id="PTHR43394">
    <property type="entry name" value="ATP-DEPENDENT PERMEASE MDL1, MITOCHONDRIAL"/>
    <property type="match status" value="1"/>
</dbReference>
<keyword evidence="6 12" id="KW-0067">ATP-binding</keyword>
<dbReference type="InterPro" id="IPR003439">
    <property type="entry name" value="ABC_transporter-like_ATP-bd"/>
</dbReference>
<evidence type="ECO:0000256" key="6">
    <source>
        <dbReference type="ARBA" id="ARBA00022840"/>
    </source>
</evidence>
<dbReference type="SUPFAM" id="SSF90123">
    <property type="entry name" value="ABC transporter transmembrane region"/>
    <property type="match status" value="1"/>
</dbReference>
<keyword evidence="7 9" id="KW-1133">Transmembrane helix</keyword>
<evidence type="ECO:0000256" key="7">
    <source>
        <dbReference type="ARBA" id="ARBA00022989"/>
    </source>
</evidence>
<keyword evidence="2" id="KW-0813">Transport</keyword>
<feature type="transmembrane region" description="Helical" evidence="9">
    <location>
        <begin position="146"/>
        <end position="169"/>
    </location>
</feature>
<keyword evidence="5" id="KW-0547">Nucleotide-binding</keyword>
<dbReference type="GO" id="GO:0005886">
    <property type="term" value="C:plasma membrane"/>
    <property type="evidence" value="ECO:0007669"/>
    <property type="project" value="UniProtKB-SubCell"/>
</dbReference>
<dbReference type="SMART" id="SM00382">
    <property type="entry name" value="AAA"/>
    <property type="match status" value="1"/>
</dbReference>
<proteinExistence type="predicted"/>
<dbReference type="PROSITE" id="PS50893">
    <property type="entry name" value="ABC_TRANSPORTER_2"/>
    <property type="match status" value="1"/>
</dbReference>
<dbReference type="FunFam" id="3.40.50.300:FF:000221">
    <property type="entry name" value="Multidrug ABC transporter ATP-binding protein"/>
    <property type="match status" value="1"/>
</dbReference>
<evidence type="ECO:0000256" key="1">
    <source>
        <dbReference type="ARBA" id="ARBA00004651"/>
    </source>
</evidence>
<dbReference type="Pfam" id="PF00664">
    <property type="entry name" value="ABC_membrane"/>
    <property type="match status" value="1"/>
</dbReference>
<evidence type="ECO:0000256" key="5">
    <source>
        <dbReference type="ARBA" id="ARBA00022741"/>
    </source>
</evidence>
<feature type="transmembrane region" description="Helical" evidence="9">
    <location>
        <begin position="260"/>
        <end position="282"/>
    </location>
</feature>
<organism evidence="12">
    <name type="scientific">candidate division WOR-3 bacterium</name>
    <dbReference type="NCBI Taxonomy" id="2052148"/>
    <lineage>
        <taxon>Bacteria</taxon>
        <taxon>Bacteria division WOR-3</taxon>
    </lineage>
</organism>
<comment type="caution">
    <text evidence="12">The sequence shown here is derived from an EMBL/GenBank/DDBJ whole genome shotgun (WGS) entry which is preliminary data.</text>
</comment>
<dbReference type="Gene3D" id="3.40.50.300">
    <property type="entry name" value="P-loop containing nucleotide triphosphate hydrolases"/>
    <property type="match status" value="1"/>
</dbReference>
<evidence type="ECO:0000256" key="8">
    <source>
        <dbReference type="ARBA" id="ARBA00023136"/>
    </source>
</evidence>
<dbReference type="AlphaFoldDB" id="A0A7C4S1C9"/>
<dbReference type="EMBL" id="DSZH01000080">
    <property type="protein sequence ID" value="HGU47276.1"/>
    <property type="molecule type" value="Genomic_DNA"/>
</dbReference>
<feature type="transmembrane region" description="Helical" evidence="9">
    <location>
        <begin position="33"/>
        <end position="52"/>
    </location>
</feature>
<accession>A0A7C4S1C9</accession>
<reference evidence="12" key="1">
    <citation type="journal article" date="2020" name="mSystems">
        <title>Genome- and Community-Level Interaction Insights into Carbon Utilization and Element Cycling Functions of Hydrothermarchaeota in Hydrothermal Sediment.</title>
        <authorList>
            <person name="Zhou Z."/>
            <person name="Liu Y."/>
            <person name="Xu W."/>
            <person name="Pan J."/>
            <person name="Luo Z.H."/>
            <person name="Li M."/>
        </authorList>
    </citation>
    <scope>NUCLEOTIDE SEQUENCE [LARGE SCALE GENOMIC DNA]</scope>
    <source>
        <strain evidence="12">SpSt-594</strain>
    </source>
</reference>
<dbReference type="GO" id="GO:0016887">
    <property type="term" value="F:ATP hydrolysis activity"/>
    <property type="evidence" value="ECO:0007669"/>
    <property type="project" value="InterPro"/>
</dbReference>
<evidence type="ECO:0000313" key="12">
    <source>
        <dbReference type="EMBL" id="HGU47276.1"/>
    </source>
</evidence>
<comment type="subcellular location">
    <subcellularLocation>
        <location evidence="1">Cell membrane</location>
        <topology evidence="1">Multi-pass membrane protein</topology>
    </subcellularLocation>
</comment>
<name>A0A7C4S1C9_UNCW3</name>
<evidence type="ECO:0000256" key="2">
    <source>
        <dbReference type="ARBA" id="ARBA00022448"/>
    </source>
</evidence>
<dbReference type="SUPFAM" id="SSF52540">
    <property type="entry name" value="P-loop containing nucleoside triphosphate hydrolases"/>
    <property type="match status" value="1"/>
</dbReference>
<dbReference type="GO" id="GO:0005524">
    <property type="term" value="F:ATP binding"/>
    <property type="evidence" value="ECO:0007669"/>
    <property type="project" value="UniProtKB-KW"/>
</dbReference>